<feature type="domain" description="VIT" evidence="3">
    <location>
        <begin position="65"/>
        <end position="193"/>
    </location>
</feature>
<dbReference type="InterPro" id="IPR002035">
    <property type="entry name" value="VWF_A"/>
</dbReference>
<dbReference type="PROSITE" id="PS50234">
    <property type="entry name" value="VWFA"/>
    <property type="match status" value="1"/>
</dbReference>
<evidence type="ECO:0000313" key="4">
    <source>
        <dbReference type="EMBL" id="ACF14237.1"/>
    </source>
</evidence>
<proteinExistence type="predicted"/>
<organism evidence="4 5">
    <name type="scientific">Chloroherpeton thalassium (strain ATCC 35110 / GB-78)</name>
    <dbReference type="NCBI Taxonomy" id="517418"/>
    <lineage>
        <taxon>Bacteria</taxon>
        <taxon>Pseudomonadati</taxon>
        <taxon>Chlorobiota</taxon>
        <taxon>Chlorobiia</taxon>
        <taxon>Chlorobiales</taxon>
        <taxon>Chloroherpetonaceae</taxon>
        <taxon>Chloroherpeton</taxon>
    </lineage>
</organism>
<evidence type="ECO:0000256" key="1">
    <source>
        <dbReference type="SAM" id="SignalP"/>
    </source>
</evidence>
<dbReference type="Pfam" id="PF08487">
    <property type="entry name" value="VIT"/>
    <property type="match status" value="1"/>
</dbReference>
<accession>B3QTN9</accession>
<dbReference type="SUPFAM" id="SSF53300">
    <property type="entry name" value="vWA-like"/>
    <property type="match status" value="1"/>
</dbReference>
<dbReference type="KEGG" id="cts:Ctha_1780"/>
<feature type="domain" description="VWFA" evidence="2">
    <location>
        <begin position="337"/>
        <end position="529"/>
    </location>
</feature>
<dbReference type="PANTHER" id="PTHR45737">
    <property type="entry name" value="VON WILLEBRAND FACTOR A DOMAIN-CONTAINING PROTEIN 5A"/>
    <property type="match status" value="1"/>
</dbReference>
<dbReference type="EMBL" id="CP001100">
    <property type="protein sequence ID" value="ACF14237.1"/>
    <property type="molecule type" value="Genomic_DNA"/>
</dbReference>
<evidence type="ECO:0000259" key="2">
    <source>
        <dbReference type="PROSITE" id="PS50234"/>
    </source>
</evidence>
<evidence type="ECO:0000313" key="5">
    <source>
        <dbReference type="Proteomes" id="UP000001208"/>
    </source>
</evidence>
<dbReference type="InterPro" id="IPR013694">
    <property type="entry name" value="VIT"/>
</dbReference>
<reference evidence="4 5" key="1">
    <citation type="submission" date="2008-06" db="EMBL/GenBank/DDBJ databases">
        <title>Complete sequence of Chloroherpeton thalassium ATCC 35110.</title>
        <authorList>
            <consortium name="US DOE Joint Genome Institute"/>
            <person name="Lucas S."/>
            <person name="Copeland A."/>
            <person name="Lapidus A."/>
            <person name="Glavina del Rio T."/>
            <person name="Dalin E."/>
            <person name="Tice H."/>
            <person name="Bruce D."/>
            <person name="Goodwin L."/>
            <person name="Pitluck S."/>
            <person name="Schmutz J."/>
            <person name="Larimer F."/>
            <person name="Land M."/>
            <person name="Hauser L."/>
            <person name="Kyrpides N."/>
            <person name="Mikhailova N."/>
            <person name="Liu Z."/>
            <person name="Li T."/>
            <person name="Zhao F."/>
            <person name="Overmann J."/>
            <person name="Bryant D.A."/>
            <person name="Richardson P."/>
        </authorList>
    </citation>
    <scope>NUCLEOTIDE SEQUENCE [LARGE SCALE GENOMIC DNA]</scope>
    <source>
        <strain evidence="5">ATCC 35110 / GB-78</strain>
    </source>
</reference>
<dbReference type="OrthoDB" id="9784383at2"/>
<evidence type="ECO:0000259" key="3">
    <source>
        <dbReference type="PROSITE" id="PS51468"/>
    </source>
</evidence>
<dbReference type="SMART" id="SM00327">
    <property type="entry name" value="VWA"/>
    <property type="match status" value="1"/>
</dbReference>
<dbReference type="PROSITE" id="PS51468">
    <property type="entry name" value="VIT"/>
    <property type="match status" value="1"/>
</dbReference>
<keyword evidence="1" id="KW-0732">Signal</keyword>
<dbReference type="Proteomes" id="UP000001208">
    <property type="component" value="Chromosome"/>
</dbReference>
<gene>
    <name evidence="4" type="ordered locus">Ctha_1780</name>
</gene>
<dbReference type="HOGENOM" id="CLU_011139_1_0_10"/>
<feature type="chain" id="PRO_5002795764" evidence="1">
    <location>
        <begin position="26"/>
        <end position="837"/>
    </location>
</feature>
<keyword evidence="5" id="KW-1185">Reference proteome</keyword>
<dbReference type="SMART" id="SM00609">
    <property type="entry name" value="VIT"/>
    <property type="match status" value="1"/>
</dbReference>
<dbReference type="AlphaFoldDB" id="B3QTN9"/>
<protein>
    <submittedName>
        <fullName evidence="4">Vault protein inter-alpha-trypsin domain protein</fullName>
    </submittedName>
</protein>
<sequence>MKRLSFKLPFLLALLFLLSQSSCTAQNEAETPEGLQEQNALRSGKSDLYDIKPALVDENERTLSPYFFIKSDDPEAEQLPLLSTSADVKIAGVIADVAVTQVYKNSGKKPIEAIYTFPASTRAAVYGMKMTIGERTIVAKIKERQKAREEYEKAKSEGKTASLLEEQRPNVFQMNVANILPGDTIRVELKYTELLVPTDAVYEFVYPSVVGPRYSNRKASDAGERDKWVKTPYLKEGEAPTSEFDIAVEVSTGVPIDDIACVSHKTAVRLEKKSLAEVSLDKSEKFGGNRDYILRYRLAGNQIQSGLLLFEGEKENFFLATVQPPKRVTEKMIPNREYIYIVDVSGSMFGQPIAISKELMKKLLGRLRPTETFNLLLFSGGSKLLSEKSLPATDKNIEKAFYALENEHGGGGTELLRALNRALGLPKKEAGSRTFVVITDGYVSFEVETFETIRKNLNKANLFAVGIGNGVNRFLIEGMARAGSGEPTVLELPGHGGFSLRMTDENQKPKEDSSDIKLEQKVDKFLEYIEFPVLTQLQYKFDDFETYDVEPVSLPDVMAERPVILFGKWRGKAEGKITLSGFTGDGEKYEHSLNVKKFKPSEKNAALRYLWARDRIATLGDYNALSESDERTKEITELGLTYNLLTKYTSFVAIDSEVRNKTGESESVTQPLPLPDGVSDYAVGGGGFGNLMGSGGIGRGVGMGGAGARQMKSLSIAPKISADESEAASPAPELTLAIGKISLNTTERTEADIKKVLEKNLNMLQSCLAQSGGKRGKLTVTLVLNPNGAVVKAVIKKSDVKEKRFELCLLTKMRRMLFGSLSSSEAIQTVEVAFEIK</sequence>
<dbReference type="InterPro" id="IPR036465">
    <property type="entry name" value="vWFA_dom_sf"/>
</dbReference>
<feature type="signal peptide" evidence="1">
    <location>
        <begin position="1"/>
        <end position="25"/>
    </location>
</feature>
<dbReference type="STRING" id="517418.Ctha_1780"/>
<dbReference type="eggNOG" id="COG2304">
    <property type="taxonomic scope" value="Bacteria"/>
</dbReference>
<dbReference type="PANTHER" id="PTHR45737:SF6">
    <property type="entry name" value="VON WILLEBRAND FACTOR A DOMAIN-CONTAINING PROTEIN 5A"/>
    <property type="match status" value="1"/>
</dbReference>
<dbReference type="Pfam" id="PF13768">
    <property type="entry name" value="VWA_3"/>
    <property type="match status" value="1"/>
</dbReference>
<dbReference type="Gene3D" id="3.40.50.410">
    <property type="entry name" value="von Willebrand factor, type A domain"/>
    <property type="match status" value="1"/>
</dbReference>
<name>B3QTN9_CHLT3</name>